<dbReference type="PANTHER" id="PTHR30193:SF37">
    <property type="entry name" value="INNER MEMBRANE ABC TRANSPORTER PERMEASE PROTEIN YCJO"/>
    <property type="match status" value="1"/>
</dbReference>
<keyword evidence="3" id="KW-1003">Cell membrane</keyword>
<feature type="transmembrane region" description="Helical" evidence="7">
    <location>
        <begin position="172"/>
        <end position="194"/>
    </location>
</feature>
<evidence type="ECO:0000256" key="2">
    <source>
        <dbReference type="ARBA" id="ARBA00022448"/>
    </source>
</evidence>
<protein>
    <submittedName>
        <fullName evidence="9">Unannotated protein</fullName>
    </submittedName>
</protein>
<keyword evidence="4 7" id="KW-0812">Transmembrane</keyword>
<feature type="transmembrane region" description="Helical" evidence="7">
    <location>
        <begin position="17"/>
        <end position="36"/>
    </location>
</feature>
<dbReference type="GO" id="GO:0005886">
    <property type="term" value="C:plasma membrane"/>
    <property type="evidence" value="ECO:0007669"/>
    <property type="project" value="UniProtKB-SubCell"/>
</dbReference>
<evidence type="ECO:0000313" key="9">
    <source>
        <dbReference type="EMBL" id="CAB4998761.1"/>
    </source>
</evidence>
<dbReference type="GO" id="GO:0055085">
    <property type="term" value="P:transmembrane transport"/>
    <property type="evidence" value="ECO:0007669"/>
    <property type="project" value="InterPro"/>
</dbReference>
<evidence type="ECO:0000259" key="8">
    <source>
        <dbReference type="PROSITE" id="PS50928"/>
    </source>
</evidence>
<keyword evidence="2" id="KW-0813">Transport</keyword>
<keyword evidence="5 7" id="KW-1133">Transmembrane helix</keyword>
<evidence type="ECO:0000256" key="5">
    <source>
        <dbReference type="ARBA" id="ARBA00022989"/>
    </source>
</evidence>
<sequence>MAAAVSANVRGHKSMKIIWFFPGIAPPTAVAIFWSSGFQPESGVVNVILGKLGLGNAHAWLASSDTALYPVIFVGVWSAVGFAFLVILGAVEQIPVSLREAALVDGANMRQQFTKITLPLIRPILMTIFTLEIIWTFNGFTVVWAMTNGGPSDSTSILPILAYKEAFRYGRFGTAAAMAVITGIFLMIVGTIGIRLSRSEQQ</sequence>
<proteinExistence type="predicted"/>
<comment type="subcellular location">
    <subcellularLocation>
        <location evidence="1">Cell membrane</location>
        <topology evidence="1">Multi-pass membrane protein</topology>
    </subcellularLocation>
</comment>
<gene>
    <name evidence="9" type="ORF">UFOPK4035_00648</name>
</gene>
<dbReference type="InterPro" id="IPR051393">
    <property type="entry name" value="ABC_transporter_permease"/>
</dbReference>
<feature type="domain" description="ABC transmembrane type-1" evidence="8">
    <location>
        <begin position="1"/>
        <end position="193"/>
    </location>
</feature>
<evidence type="ECO:0000256" key="3">
    <source>
        <dbReference type="ARBA" id="ARBA00022475"/>
    </source>
</evidence>
<dbReference type="Pfam" id="PF00528">
    <property type="entry name" value="BPD_transp_1"/>
    <property type="match status" value="1"/>
</dbReference>
<dbReference type="PANTHER" id="PTHR30193">
    <property type="entry name" value="ABC TRANSPORTER PERMEASE PROTEIN"/>
    <property type="match status" value="1"/>
</dbReference>
<organism evidence="9">
    <name type="scientific">freshwater metagenome</name>
    <dbReference type="NCBI Taxonomy" id="449393"/>
    <lineage>
        <taxon>unclassified sequences</taxon>
        <taxon>metagenomes</taxon>
        <taxon>ecological metagenomes</taxon>
    </lineage>
</organism>
<dbReference type="CDD" id="cd06261">
    <property type="entry name" value="TM_PBP2"/>
    <property type="match status" value="1"/>
</dbReference>
<dbReference type="InterPro" id="IPR000515">
    <property type="entry name" value="MetI-like"/>
</dbReference>
<name>A0A6J7P0K9_9ZZZZ</name>
<dbReference type="Gene3D" id="1.10.3720.10">
    <property type="entry name" value="MetI-like"/>
    <property type="match status" value="1"/>
</dbReference>
<evidence type="ECO:0000256" key="4">
    <source>
        <dbReference type="ARBA" id="ARBA00022692"/>
    </source>
</evidence>
<dbReference type="AlphaFoldDB" id="A0A6J7P0K9"/>
<evidence type="ECO:0000256" key="6">
    <source>
        <dbReference type="ARBA" id="ARBA00023136"/>
    </source>
</evidence>
<evidence type="ECO:0000256" key="7">
    <source>
        <dbReference type="SAM" id="Phobius"/>
    </source>
</evidence>
<dbReference type="InterPro" id="IPR035906">
    <property type="entry name" value="MetI-like_sf"/>
</dbReference>
<feature type="transmembrane region" description="Helical" evidence="7">
    <location>
        <begin position="67"/>
        <end position="91"/>
    </location>
</feature>
<dbReference type="SUPFAM" id="SSF161098">
    <property type="entry name" value="MetI-like"/>
    <property type="match status" value="1"/>
</dbReference>
<keyword evidence="6 7" id="KW-0472">Membrane</keyword>
<dbReference type="PROSITE" id="PS50928">
    <property type="entry name" value="ABC_TM1"/>
    <property type="match status" value="1"/>
</dbReference>
<evidence type="ECO:0000256" key="1">
    <source>
        <dbReference type="ARBA" id="ARBA00004651"/>
    </source>
</evidence>
<dbReference type="EMBL" id="CAFBOX010000098">
    <property type="protein sequence ID" value="CAB4998761.1"/>
    <property type="molecule type" value="Genomic_DNA"/>
</dbReference>
<reference evidence="9" key="1">
    <citation type="submission" date="2020-05" db="EMBL/GenBank/DDBJ databases">
        <authorList>
            <person name="Chiriac C."/>
            <person name="Salcher M."/>
            <person name="Ghai R."/>
            <person name="Kavagutti S V."/>
        </authorList>
    </citation>
    <scope>NUCLEOTIDE SEQUENCE</scope>
</reference>
<accession>A0A6J7P0K9</accession>
<feature type="transmembrane region" description="Helical" evidence="7">
    <location>
        <begin position="124"/>
        <end position="146"/>
    </location>
</feature>